<organism evidence="3 4">
    <name type="scientific">Thalassotalea loyana</name>
    <dbReference type="NCBI Taxonomy" id="280483"/>
    <lineage>
        <taxon>Bacteria</taxon>
        <taxon>Pseudomonadati</taxon>
        <taxon>Pseudomonadota</taxon>
        <taxon>Gammaproteobacteria</taxon>
        <taxon>Alteromonadales</taxon>
        <taxon>Colwelliaceae</taxon>
        <taxon>Thalassotalea</taxon>
    </lineage>
</organism>
<gene>
    <name evidence="3" type="ORF">tloyanaT_17010</name>
</gene>
<dbReference type="PIRSF" id="PIRSF006221">
    <property type="entry name" value="Ketosamine-3-kinase"/>
    <property type="match status" value="1"/>
</dbReference>
<evidence type="ECO:0000313" key="3">
    <source>
        <dbReference type="EMBL" id="GLX85449.1"/>
    </source>
</evidence>
<keyword evidence="2" id="KW-0808">Transferase</keyword>
<comment type="caution">
    <text evidence="3">The sequence shown here is derived from an EMBL/GenBank/DDBJ whole genome shotgun (WGS) entry which is preliminary data.</text>
</comment>
<evidence type="ECO:0000256" key="1">
    <source>
        <dbReference type="ARBA" id="ARBA00009460"/>
    </source>
</evidence>
<dbReference type="Gene3D" id="3.30.200.20">
    <property type="entry name" value="Phosphorylase Kinase, domain 1"/>
    <property type="match status" value="1"/>
</dbReference>
<sequence>MWKIIADVISKNTHQSFDHAEHEMLSSGGESRLAYKYYNDNDAFFVKLAPKHKLNQLVAEVDSLVHLNKLNEQLVPTAVGVDVSLDKSFLILPWLNFTQPSNGDWFQLGVELATVHKNSSNGQFGWDQDNFIGDTLQPNQWSSNWSTFFAEKRISWQLQLLSEKSVNFGDIDYLSDVCHDLLCHHKTKPSLVHGDLWHGNVGFVNGTPQIFDPACYYGDREVDIAMTELFGSFPDEFYQGYDATYPLGSGFEQRKHIYNLYHVLNHANMFGGIYIKQAQALLQRIIAQHENV</sequence>
<reference evidence="3 4" key="1">
    <citation type="submission" date="2023-03" db="EMBL/GenBank/DDBJ databases">
        <title>Thalassotalea loyana LMG 22536T draft genome sequence.</title>
        <authorList>
            <person name="Sawabe T."/>
        </authorList>
    </citation>
    <scope>NUCLEOTIDE SEQUENCE [LARGE SCALE GENOMIC DNA]</scope>
    <source>
        <strain evidence="3 4">LMG 22536</strain>
    </source>
</reference>
<dbReference type="EMBL" id="BSSV01000003">
    <property type="protein sequence ID" value="GLX85449.1"/>
    <property type="molecule type" value="Genomic_DNA"/>
</dbReference>
<evidence type="ECO:0000313" key="4">
    <source>
        <dbReference type="Proteomes" id="UP001157134"/>
    </source>
</evidence>
<dbReference type="InterPro" id="IPR011009">
    <property type="entry name" value="Kinase-like_dom_sf"/>
</dbReference>
<name>A0ABQ6HD19_9GAMM</name>
<dbReference type="PANTHER" id="PTHR12149">
    <property type="entry name" value="FRUCTOSAMINE 3 KINASE-RELATED PROTEIN"/>
    <property type="match status" value="1"/>
</dbReference>
<comment type="similarity">
    <text evidence="1 2">Belongs to the fructosamine kinase family.</text>
</comment>
<dbReference type="PANTHER" id="PTHR12149:SF8">
    <property type="entry name" value="PROTEIN-RIBULOSAMINE 3-KINASE"/>
    <property type="match status" value="1"/>
</dbReference>
<evidence type="ECO:0000256" key="2">
    <source>
        <dbReference type="PIRNR" id="PIRNR006221"/>
    </source>
</evidence>
<protein>
    <recommendedName>
        <fullName evidence="5">Fructosamine kinase family protein</fullName>
    </recommendedName>
</protein>
<dbReference type="Pfam" id="PF03881">
    <property type="entry name" value="Fructosamin_kin"/>
    <property type="match status" value="1"/>
</dbReference>
<keyword evidence="2" id="KW-0418">Kinase</keyword>
<accession>A0ABQ6HD19</accession>
<keyword evidence="4" id="KW-1185">Reference proteome</keyword>
<dbReference type="Gene3D" id="3.90.1200.10">
    <property type="match status" value="1"/>
</dbReference>
<evidence type="ECO:0008006" key="5">
    <source>
        <dbReference type="Google" id="ProtNLM"/>
    </source>
</evidence>
<dbReference type="Proteomes" id="UP001157134">
    <property type="component" value="Unassembled WGS sequence"/>
</dbReference>
<dbReference type="RefSeq" id="WP_284297568.1">
    <property type="nucleotide sequence ID" value="NZ_BSSV01000003.1"/>
</dbReference>
<dbReference type="SUPFAM" id="SSF56112">
    <property type="entry name" value="Protein kinase-like (PK-like)"/>
    <property type="match status" value="1"/>
</dbReference>
<proteinExistence type="inferred from homology"/>
<dbReference type="InterPro" id="IPR016477">
    <property type="entry name" value="Fructo-/Ketosamine-3-kinase"/>
</dbReference>